<reference evidence="2 3" key="1">
    <citation type="submission" date="2019-03" db="EMBL/GenBank/DDBJ databases">
        <title>First draft genome of Liparis tanakae, snailfish: a comprehensive survey of snailfish specific genes.</title>
        <authorList>
            <person name="Kim W."/>
            <person name="Song I."/>
            <person name="Jeong J.-H."/>
            <person name="Kim D."/>
            <person name="Kim S."/>
            <person name="Ryu S."/>
            <person name="Song J.Y."/>
            <person name="Lee S.K."/>
        </authorList>
    </citation>
    <scope>NUCLEOTIDE SEQUENCE [LARGE SCALE GENOMIC DNA]</scope>
    <source>
        <tissue evidence="2">Muscle</tissue>
    </source>
</reference>
<protein>
    <submittedName>
        <fullName evidence="2">Uncharacterized protein</fullName>
    </submittedName>
</protein>
<evidence type="ECO:0000256" key="1">
    <source>
        <dbReference type="SAM" id="MobiDB-lite"/>
    </source>
</evidence>
<sequence>MTLSTRWRDEFSPPSSLFFTGRYNEKPVIQPSQSDPIREKIDET</sequence>
<comment type="caution">
    <text evidence="2">The sequence shown here is derived from an EMBL/GenBank/DDBJ whole genome shotgun (WGS) entry which is preliminary data.</text>
</comment>
<evidence type="ECO:0000313" key="3">
    <source>
        <dbReference type="Proteomes" id="UP000314294"/>
    </source>
</evidence>
<evidence type="ECO:0000313" key="2">
    <source>
        <dbReference type="EMBL" id="TNN27443.1"/>
    </source>
</evidence>
<proteinExistence type="predicted"/>
<name>A0A4Z2EFB4_9TELE</name>
<dbReference type="Proteomes" id="UP000314294">
    <property type="component" value="Unassembled WGS sequence"/>
</dbReference>
<feature type="region of interest" description="Disordered" evidence="1">
    <location>
        <begin position="20"/>
        <end position="44"/>
    </location>
</feature>
<dbReference type="EMBL" id="SRLO01008297">
    <property type="protein sequence ID" value="TNN27443.1"/>
    <property type="molecule type" value="Genomic_DNA"/>
</dbReference>
<gene>
    <name evidence="2" type="ORF">EYF80_062413</name>
</gene>
<dbReference type="AlphaFoldDB" id="A0A4Z2EFB4"/>
<accession>A0A4Z2EFB4</accession>
<keyword evidence="3" id="KW-1185">Reference proteome</keyword>
<organism evidence="2 3">
    <name type="scientific">Liparis tanakae</name>
    <name type="common">Tanaka's snailfish</name>
    <dbReference type="NCBI Taxonomy" id="230148"/>
    <lineage>
        <taxon>Eukaryota</taxon>
        <taxon>Metazoa</taxon>
        <taxon>Chordata</taxon>
        <taxon>Craniata</taxon>
        <taxon>Vertebrata</taxon>
        <taxon>Euteleostomi</taxon>
        <taxon>Actinopterygii</taxon>
        <taxon>Neopterygii</taxon>
        <taxon>Teleostei</taxon>
        <taxon>Neoteleostei</taxon>
        <taxon>Acanthomorphata</taxon>
        <taxon>Eupercaria</taxon>
        <taxon>Perciformes</taxon>
        <taxon>Cottioidei</taxon>
        <taxon>Cottales</taxon>
        <taxon>Liparidae</taxon>
        <taxon>Liparis</taxon>
    </lineage>
</organism>